<organism evidence="2 3">
    <name type="scientific">Periconia macrospinosa</name>
    <dbReference type="NCBI Taxonomy" id="97972"/>
    <lineage>
        <taxon>Eukaryota</taxon>
        <taxon>Fungi</taxon>
        <taxon>Dikarya</taxon>
        <taxon>Ascomycota</taxon>
        <taxon>Pezizomycotina</taxon>
        <taxon>Dothideomycetes</taxon>
        <taxon>Pleosporomycetidae</taxon>
        <taxon>Pleosporales</taxon>
        <taxon>Massarineae</taxon>
        <taxon>Periconiaceae</taxon>
        <taxon>Periconia</taxon>
    </lineage>
</organism>
<keyword evidence="1" id="KW-1133">Transmembrane helix</keyword>
<feature type="transmembrane region" description="Helical" evidence="1">
    <location>
        <begin position="64"/>
        <end position="87"/>
    </location>
</feature>
<dbReference type="AlphaFoldDB" id="A0A2V1DZZ7"/>
<feature type="transmembrane region" description="Helical" evidence="1">
    <location>
        <begin position="140"/>
        <end position="161"/>
    </location>
</feature>
<sequence length="183" mass="20765">MAQLSFKPTSDKRWQGIQRHYFTLYMIKNLLILPFVGVVIAESVSMKKWGEEDRVSNNGANVKFWERIGAALIPDVALTFVIAFGIVKQRWHPIAALVTSIVYMALWLFVTLLNALVAYSGEVVYFSEVKTLNKWQSMCYAEAGFQGAITLLYMIMLGFASKGLHEWRKARNHRASTVEPSKA</sequence>
<evidence type="ECO:0000313" key="3">
    <source>
        <dbReference type="Proteomes" id="UP000244855"/>
    </source>
</evidence>
<protein>
    <recommendedName>
        <fullName evidence="4">MARVEL domain-containing protein</fullName>
    </recommendedName>
</protein>
<dbReference type="EMBL" id="KZ805339">
    <property type="protein sequence ID" value="PVI02795.1"/>
    <property type="molecule type" value="Genomic_DNA"/>
</dbReference>
<keyword evidence="1" id="KW-0472">Membrane</keyword>
<evidence type="ECO:0008006" key="4">
    <source>
        <dbReference type="Google" id="ProtNLM"/>
    </source>
</evidence>
<keyword evidence="1" id="KW-0812">Transmembrane</keyword>
<accession>A0A2V1DZZ7</accession>
<reference evidence="2 3" key="1">
    <citation type="journal article" date="2018" name="Sci. Rep.">
        <title>Comparative genomics provides insights into the lifestyle and reveals functional heterogeneity of dark septate endophytic fungi.</title>
        <authorList>
            <person name="Knapp D.G."/>
            <person name="Nemeth J.B."/>
            <person name="Barry K."/>
            <person name="Hainaut M."/>
            <person name="Henrissat B."/>
            <person name="Johnson J."/>
            <person name="Kuo A."/>
            <person name="Lim J.H.P."/>
            <person name="Lipzen A."/>
            <person name="Nolan M."/>
            <person name="Ohm R.A."/>
            <person name="Tamas L."/>
            <person name="Grigoriev I.V."/>
            <person name="Spatafora J.W."/>
            <person name="Nagy L.G."/>
            <person name="Kovacs G.M."/>
        </authorList>
    </citation>
    <scope>NUCLEOTIDE SEQUENCE [LARGE SCALE GENOMIC DNA]</scope>
    <source>
        <strain evidence="2 3">DSE2036</strain>
    </source>
</reference>
<feature type="transmembrane region" description="Helical" evidence="1">
    <location>
        <begin position="21"/>
        <end position="44"/>
    </location>
</feature>
<evidence type="ECO:0000313" key="2">
    <source>
        <dbReference type="EMBL" id="PVI02795.1"/>
    </source>
</evidence>
<dbReference type="Proteomes" id="UP000244855">
    <property type="component" value="Unassembled WGS sequence"/>
</dbReference>
<gene>
    <name evidence="2" type="ORF">DM02DRAFT_589130</name>
</gene>
<dbReference type="OrthoDB" id="4167046at2759"/>
<evidence type="ECO:0000256" key="1">
    <source>
        <dbReference type="SAM" id="Phobius"/>
    </source>
</evidence>
<proteinExistence type="predicted"/>
<feature type="transmembrane region" description="Helical" evidence="1">
    <location>
        <begin position="94"/>
        <end position="120"/>
    </location>
</feature>
<name>A0A2V1DZZ7_9PLEO</name>
<keyword evidence="3" id="KW-1185">Reference proteome</keyword>